<sequence>MRDKYPDFVERLEKEGMVSRRVMGEEDDPSSAIGRGWKSMFSTDDKLVAEQRFVFSLLSLHRFPFTFSRIDMDYKQNLEHLQWFWFLIATSRAAELGVKLEWIGDGSMRRVIGPNQPIKHDKSRDRKIWFNGMVTSYTAFGDEVTFGSGDALPDDAVYHCLHIMEEESVAIPWQKGDVLFIDNLAVLHGRKHFTPPRRVLAALCK</sequence>
<protein>
    <recommendedName>
        <fullName evidence="2">TauD/TfdA-like domain-containing protein</fullName>
    </recommendedName>
</protein>
<evidence type="ECO:0000313" key="4">
    <source>
        <dbReference type="Proteomes" id="UP001154282"/>
    </source>
</evidence>
<evidence type="ECO:0000256" key="1">
    <source>
        <dbReference type="ARBA" id="ARBA00023002"/>
    </source>
</evidence>
<gene>
    <name evidence="3" type="ORF">LITE_LOCUS19517</name>
</gene>
<reference evidence="3" key="1">
    <citation type="submission" date="2022-08" db="EMBL/GenBank/DDBJ databases">
        <authorList>
            <person name="Gutierrez-Valencia J."/>
        </authorList>
    </citation>
    <scope>NUCLEOTIDE SEQUENCE</scope>
</reference>
<dbReference type="GO" id="GO:0016491">
    <property type="term" value="F:oxidoreductase activity"/>
    <property type="evidence" value="ECO:0007669"/>
    <property type="project" value="UniProtKB-KW"/>
</dbReference>
<dbReference type="EMBL" id="CAMGYJ010000005">
    <property type="protein sequence ID" value="CAI0423435.1"/>
    <property type="molecule type" value="Genomic_DNA"/>
</dbReference>
<dbReference type="Gene3D" id="3.60.130.10">
    <property type="entry name" value="Clavaminate synthase-like"/>
    <property type="match status" value="1"/>
</dbReference>
<accession>A0AAV0KPX3</accession>
<dbReference type="AlphaFoldDB" id="A0AAV0KPX3"/>
<dbReference type="PANTHER" id="PTHR10696">
    <property type="entry name" value="GAMMA-BUTYROBETAINE HYDROXYLASE-RELATED"/>
    <property type="match status" value="1"/>
</dbReference>
<dbReference type="Proteomes" id="UP001154282">
    <property type="component" value="Unassembled WGS sequence"/>
</dbReference>
<dbReference type="Pfam" id="PF02668">
    <property type="entry name" value="TauD"/>
    <property type="match status" value="1"/>
</dbReference>
<name>A0AAV0KPX3_9ROSI</name>
<dbReference type="InterPro" id="IPR003819">
    <property type="entry name" value="TauD/TfdA-like"/>
</dbReference>
<dbReference type="InterPro" id="IPR050411">
    <property type="entry name" value="AlphaKG_dependent_hydroxylases"/>
</dbReference>
<comment type="caution">
    <text evidence="3">The sequence shown here is derived from an EMBL/GenBank/DDBJ whole genome shotgun (WGS) entry which is preliminary data.</text>
</comment>
<proteinExistence type="predicted"/>
<evidence type="ECO:0000313" key="3">
    <source>
        <dbReference type="EMBL" id="CAI0423435.1"/>
    </source>
</evidence>
<feature type="domain" description="TauD/TfdA-like" evidence="2">
    <location>
        <begin position="137"/>
        <end position="200"/>
    </location>
</feature>
<dbReference type="PANTHER" id="PTHR10696:SF21">
    <property type="entry name" value="TAUD_TFDA-LIKE DOMAIN-CONTAINING PROTEIN"/>
    <property type="match status" value="1"/>
</dbReference>
<dbReference type="SUPFAM" id="SSF51197">
    <property type="entry name" value="Clavaminate synthase-like"/>
    <property type="match status" value="1"/>
</dbReference>
<evidence type="ECO:0000259" key="2">
    <source>
        <dbReference type="Pfam" id="PF02668"/>
    </source>
</evidence>
<organism evidence="3 4">
    <name type="scientific">Linum tenue</name>
    <dbReference type="NCBI Taxonomy" id="586396"/>
    <lineage>
        <taxon>Eukaryota</taxon>
        <taxon>Viridiplantae</taxon>
        <taxon>Streptophyta</taxon>
        <taxon>Embryophyta</taxon>
        <taxon>Tracheophyta</taxon>
        <taxon>Spermatophyta</taxon>
        <taxon>Magnoliopsida</taxon>
        <taxon>eudicotyledons</taxon>
        <taxon>Gunneridae</taxon>
        <taxon>Pentapetalae</taxon>
        <taxon>rosids</taxon>
        <taxon>fabids</taxon>
        <taxon>Malpighiales</taxon>
        <taxon>Linaceae</taxon>
        <taxon>Linum</taxon>
    </lineage>
</organism>
<dbReference type="InterPro" id="IPR042098">
    <property type="entry name" value="TauD-like_sf"/>
</dbReference>
<keyword evidence="4" id="KW-1185">Reference proteome</keyword>
<keyword evidence="1" id="KW-0560">Oxidoreductase</keyword>